<proteinExistence type="inferred from homology"/>
<comment type="similarity">
    <text evidence="1">Belongs to the FAM13 family.</text>
</comment>
<sequence>KRRSPLLQPIIEGETASFFKEIKVKTPAANPLLNPHQFPPPLPPVNGKRDSRSKTSPYIDQMAEALSCLQFLAYATVKEEEEGSEDDSNTKPDFMVTLKTDFSARCLLDQFEDDADGFISPMDDKIPSKCSQDTGLSNLHAASIPELLEHLQEMREEKKRIRKNLRDFEDNFFRQNG</sequence>
<evidence type="ECO:0000256" key="3">
    <source>
        <dbReference type="SAM" id="MobiDB-lite"/>
    </source>
</evidence>
<accession>A0ABQ9W305</accession>
<feature type="domain" description="FAM13A-like" evidence="4">
    <location>
        <begin position="143"/>
        <end position="177"/>
    </location>
</feature>
<feature type="coiled-coil region" evidence="2">
    <location>
        <begin position="144"/>
        <end position="171"/>
    </location>
</feature>
<dbReference type="EMBL" id="JASSZA010000003">
    <property type="protein sequence ID" value="KAK2116006.1"/>
    <property type="molecule type" value="Genomic_DNA"/>
</dbReference>
<dbReference type="Proteomes" id="UP001266305">
    <property type="component" value="Unassembled WGS sequence"/>
</dbReference>
<dbReference type="Pfam" id="PF26116">
    <property type="entry name" value="FAM13A"/>
    <property type="match status" value="1"/>
</dbReference>
<dbReference type="InterPro" id="IPR059029">
    <property type="entry name" value="FAM13A_dom"/>
</dbReference>
<protein>
    <submittedName>
        <fullName evidence="5">Protein fam13a</fullName>
    </submittedName>
</protein>
<dbReference type="PANTHER" id="PTHR15904">
    <property type="entry name" value="FAM13"/>
    <property type="match status" value="1"/>
</dbReference>
<keyword evidence="2" id="KW-0175">Coiled coil</keyword>
<keyword evidence="6" id="KW-1185">Reference proteome</keyword>
<organism evidence="5 6">
    <name type="scientific">Saguinus oedipus</name>
    <name type="common">Cotton-top tamarin</name>
    <name type="synonym">Oedipomidas oedipus</name>
    <dbReference type="NCBI Taxonomy" id="9490"/>
    <lineage>
        <taxon>Eukaryota</taxon>
        <taxon>Metazoa</taxon>
        <taxon>Chordata</taxon>
        <taxon>Craniata</taxon>
        <taxon>Vertebrata</taxon>
        <taxon>Euteleostomi</taxon>
        <taxon>Mammalia</taxon>
        <taxon>Eutheria</taxon>
        <taxon>Euarchontoglires</taxon>
        <taxon>Primates</taxon>
        <taxon>Haplorrhini</taxon>
        <taxon>Platyrrhini</taxon>
        <taxon>Cebidae</taxon>
        <taxon>Callitrichinae</taxon>
        <taxon>Saguinus</taxon>
    </lineage>
</organism>
<feature type="non-terminal residue" evidence="5">
    <location>
        <position position="1"/>
    </location>
</feature>
<comment type="caution">
    <text evidence="5">The sequence shown here is derived from an EMBL/GenBank/DDBJ whole genome shotgun (WGS) entry which is preliminary data.</text>
</comment>
<evidence type="ECO:0000256" key="1">
    <source>
        <dbReference type="ARBA" id="ARBA00007549"/>
    </source>
</evidence>
<evidence type="ECO:0000259" key="4">
    <source>
        <dbReference type="Pfam" id="PF26116"/>
    </source>
</evidence>
<dbReference type="InterPro" id="IPR039102">
    <property type="entry name" value="FAM13"/>
</dbReference>
<dbReference type="PANTHER" id="PTHR15904:SF18">
    <property type="entry name" value="PROTEIN FAM13A"/>
    <property type="match status" value="1"/>
</dbReference>
<evidence type="ECO:0000313" key="5">
    <source>
        <dbReference type="EMBL" id="KAK2116006.1"/>
    </source>
</evidence>
<name>A0ABQ9W305_SAGOE</name>
<feature type="region of interest" description="Disordered" evidence="3">
    <location>
        <begin position="30"/>
        <end position="56"/>
    </location>
</feature>
<evidence type="ECO:0000256" key="2">
    <source>
        <dbReference type="SAM" id="Coils"/>
    </source>
</evidence>
<gene>
    <name evidence="5" type="primary">FAM13A_1</name>
    <name evidence="5" type="ORF">P7K49_006632</name>
</gene>
<evidence type="ECO:0000313" key="6">
    <source>
        <dbReference type="Proteomes" id="UP001266305"/>
    </source>
</evidence>
<reference evidence="5 6" key="1">
    <citation type="submission" date="2023-05" db="EMBL/GenBank/DDBJ databases">
        <title>B98-5 Cell Line De Novo Hybrid Assembly: An Optical Mapping Approach.</title>
        <authorList>
            <person name="Kananen K."/>
            <person name="Auerbach J.A."/>
            <person name="Kautto E."/>
            <person name="Blachly J.S."/>
        </authorList>
    </citation>
    <scope>NUCLEOTIDE SEQUENCE [LARGE SCALE GENOMIC DNA]</scope>
    <source>
        <strain evidence="5">B95-8</strain>
        <tissue evidence="5">Cell line</tissue>
    </source>
</reference>
<feature type="non-terminal residue" evidence="5">
    <location>
        <position position="177"/>
    </location>
</feature>